<dbReference type="Proteomes" id="UP000789901">
    <property type="component" value="Unassembled WGS sequence"/>
</dbReference>
<feature type="non-terminal residue" evidence="2">
    <location>
        <position position="1"/>
    </location>
</feature>
<keyword evidence="3" id="KW-1185">Reference proteome</keyword>
<reference evidence="2 3" key="1">
    <citation type="submission" date="2021-06" db="EMBL/GenBank/DDBJ databases">
        <authorList>
            <person name="Kallberg Y."/>
            <person name="Tangrot J."/>
            <person name="Rosling A."/>
        </authorList>
    </citation>
    <scope>NUCLEOTIDE SEQUENCE [LARGE SCALE GENOMIC DNA]</scope>
    <source>
        <strain evidence="2 3">120-4 pot B 10/14</strain>
    </source>
</reference>
<evidence type="ECO:0000313" key="3">
    <source>
        <dbReference type="Proteomes" id="UP000789901"/>
    </source>
</evidence>
<feature type="compositionally biased region" description="Basic residues" evidence="1">
    <location>
        <begin position="14"/>
        <end position="27"/>
    </location>
</feature>
<accession>A0ABM8VVA8</accession>
<dbReference type="EMBL" id="CAJVQB010000001">
    <property type="protein sequence ID" value="CAG8455616.1"/>
    <property type="molecule type" value="Genomic_DNA"/>
</dbReference>
<gene>
    <name evidence="2" type="ORF">GMARGA_LOCUS39</name>
</gene>
<name>A0ABM8VVA8_GIGMA</name>
<organism evidence="2 3">
    <name type="scientific">Gigaspora margarita</name>
    <dbReference type="NCBI Taxonomy" id="4874"/>
    <lineage>
        <taxon>Eukaryota</taxon>
        <taxon>Fungi</taxon>
        <taxon>Fungi incertae sedis</taxon>
        <taxon>Mucoromycota</taxon>
        <taxon>Glomeromycotina</taxon>
        <taxon>Glomeromycetes</taxon>
        <taxon>Diversisporales</taxon>
        <taxon>Gigasporaceae</taxon>
        <taxon>Gigaspora</taxon>
    </lineage>
</organism>
<protein>
    <submittedName>
        <fullName evidence="2">21729_t:CDS:1</fullName>
    </submittedName>
</protein>
<feature type="region of interest" description="Disordered" evidence="1">
    <location>
        <begin position="1"/>
        <end position="49"/>
    </location>
</feature>
<evidence type="ECO:0000256" key="1">
    <source>
        <dbReference type="SAM" id="MobiDB-lite"/>
    </source>
</evidence>
<proteinExistence type="predicted"/>
<comment type="caution">
    <text evidence="2">The sequence shown here is derived from an EMBL/GenBank/DDBJ whole genome shotgun (WGS) entry which is preliminary data.</text>
</comment>
<feature type="compositionally biased region" description="Basic and acidic residues" evidence="1">
    <location>
        <begin position="1"/>
        <end position="13"/>
    </location>
</feature>
<evidence type="ECO:0000313" key="2">
    <source>
        <dbReference type="EMBL" id="CAG8455616.1"/>
    </source>
</evidence>
<sequence>EETLSENRSEVEKRRRGRYNSKGKKPFLRINAANKEVEKKKVSKKKKNT</sequence>